<protein>
    <submittedName>
        <fullName evidence="1">Esterase family protein</fullName>
    </submittedName>
</protein>
<dbReference type="PANTHER" id="PTHR48098">
    <property type="entry name" value="ENTEROCHELIN ESTERASE-RELATED"/>
    <property type="match status" value="1"/>
</dbReference>
<dbReference type="Pfam" id="PF00756">
    <property type="entry name" value="Esterase"/>
    <property type="match status" value="1"/>
</dbReference>
<dbReference type="PANTHER" id="PTHR48098:SF3">
    <property type="entry name" value="IRON(III) ENTEROBACTIN ESTERASE"/>
    <property type="match status" value="1"/>
</dbReference>
<name>A0ABV6NCB7_9BACI</name>
<dbReference type="SUPFAM" id="SSF53474">
    <property type="entry name" value="alpha/beta-Hydrolases"/>
    <property type="match status" value="1"/>
</dbReference>
<dbReference type="InterPro" id="IPR050583">
    <property type="entry name" value="Mycobacterial_A85_antigen"/>
</dbReference>
<comment type="caution">
    <text evidence="1">The sequence shown here is derived from an EMBL/GenBank/DDBJ whole genome shotgun (WGS) entry which is preliminary data.</text>
</comment>
<accession>A0ABV6NCB7</accession>
<evidence type="ECO:0000313" key="2">
    <source>
        <dbReference type="Proteomes" id="UP001589833"/>
    </source>
</evidence>
<proteinExistence type="predicted"/>
<reference evidence="1 2" key="1">
    <citation type="submission" date="2024-09" db="EMBL/GenBank/DDBJ databases">
        <authorList>
            <person name="Sun Q."/>
            <person name="Mori K."/>
        </authorList>
    </citation>
    <scope>NUCLEOTIDE SEQUENCE [LARGE SCALE GENOMIC DNA]</scope>
    <source>
        <strain evidence="1 2">NCAIM B.02301</strain>
    </source>
</reference>
<evidence type="ECO:0000313" key="1">
    <source>
        <dbReference type="EMBL" id="MFC0558124.1"/>
    </source>
</evidence>
<gene>
    <name evidence="1" type="ORF">ACFFH4_03560</name>
</gene>
<dbReference type="Gene3D" id="3.40.50.1820">
    <property type="entry name" value="alpha/beta hydrolase"/>
    <property type="match status" value="1"/>
</dbReference>
<dbReference type="InterPro" id="IPR029058">
    <property type="entry name" value="AB_hydrolase_fold"/>
</dbReference>
<sequence length="244" mass="28006">MARRSIQGLVSENKIVSQELNEEISLLIYTPPNYTPLQTYDILICQDGNDYFQLGRIPRQVEELIEESEIRETIIVGVPYPSVDERRRRYHPNGEKVEAYIRFLANELLPFIEKTYPTHQLASARTLAGDSLAATVSLLAALRYPSLFGQVMMHSPFVNDTVLREIETCKKPEEIVLYHVIGKKETAVKTTDGQVIDFVTPNKKLFKAIKERSFAAYTYDEFDGDHTWTYWQKDLPKGLTTLLS</sequence>
<dbReference type="EMBL" id="JBHLTR010000004">
    <property type="protein sequence ID" value="MFC0558124.1"/>
    <property type="molecule type" value="Genomic_DNA"/>
</dbReference>
<dbReference type="RefSeq" id="WP_273841180.1">
    <property type="nucleotide sequence ID" value="NZ_JAQQWT010000003.1"/>
</dbReference>
<dbReference type="Proteomes" id="UP001589833">
    <property type="component" value="Unassembled WGS sequence"/>
</dbReference>
<keyword evidence="2" id="KW-1185">Reference proteome</keyword>
<organism evidence="1 2">
    <name type="scientific">Halalkalibacter alkalisediminis</name>
    <dbReference type="NCBI Taxonomy" id="935616"/>
    <lineage>
        <taxon>Bacteria</taxon>
        <taxon>Bacillati</taxon>
        <taxon>Bacillota</taxon>
        <taxon>Bacilli</taxon>
        <taxon>Bacillales</taxon>
        <taxon>Bacillaceae</taxon>
        <taxon>Halalkalibacter</taxon>
    </lineage>
</organism>
<dbReference type="InterPro" id="IPR000801">
    <property type="entry name" value="Esterase-like"/>
</dbReference>